<feature type="binding site" evidence="14">
    <location>
        <position position="169"/>
    </location>
    <ligand>
        <name>[2Fe-2S] cluster</name>
        <dbReference type="ChEBI" id="CHEBI:190135"/>
        <label>2</label>
    </ligand>
</feature>
<dbReference type="InterPro" id="IPR036683">
    <property type="entry name" value="CO_DH_flav_C_dom_sf"/>
</dbReference>
<feature type="binding site" evidence="14">
    <location>
        <position position="53"/>
    </location>
    <ligand>
        <name>[2Fe-2S] cluster</name>
        <dbReference type="ChEBI" id="CHEBI:190135"/>
        <label>1</label>
    </ligand>
</feature>
<feature type="binding site" evidence="14">
    <location>
        <position position="1004"/>
    </location>
    <ligand>
        <name>Mo-molybdopterin</name>
        <dbReference type="ChEBI" id="CHEBI:71302"/>
    </ligand>
    <ligandPart>
        <name>Mo</name>
        <dbReference type="ChEBI" id="CHEBI:28685"/>
    </ligandPart>
</feature>
<accession>K8EKE2</accession>
<feature type="binding site" evidence="14">
    <location>
        <position position="126"/>
    </location>
    <ligand>
        <name>[2Fe-2S] cluster</name>
        <dbReference type="ChEBI" id="CHEBI:190135"/>
        <label>2</label>
    </ligand>
</feature>
<dbReference type="Gene3D" id="1.10.150.120">
    <property type="entry name" value="[2Fe-2S]-binding domain"/>
    <property type="match status" value="1"/>
</dbReference>
<dbReference type="GO" id="GO:0051537">
    <property type="term" value="F:2 iron, 2 sulfur cluster binding"/>
    <property type="evidence" value="ECO:0007669"/>
    <property type="project" value="UniProtKB-KW"/>
</dbReference>
<dbReference type="PIRSF" id="PIRSF000127">
    <property type="entry name" value="Xanthine_DH"/>
    <property type="match status" value="1"/>
</dbReference>
<dbReference type="InterPro" id="IPR036318">
    <property type="entry name" value="FAD-bd_PCMH-like_sf"/>
</dbReference>
<dbReference type="InterPro" id="IPR000674">
    <property type="entry name" value="Ald_Oxase/Xan_DH_a/b"/>
</dbReference>
<evidence type="ECO:0000256" key="8">
    <source>
        <dbReference type="ARBA" id="ARBA00023002"/>
    </source>
</evidence>
<dbReference type="Pfam" id="PF00941">
    <property type="entry name" value="FAD_binding_5"/>
    <property type="match status" value="1"/>
</dbReference>
<feature type="binding site" evidence="14">
    <location>
        <position position="83"/>
    </location>
    <ligand>
        <name>[2Fe-2S] cluster</name>
        <dbReference type="ChEBI" id="CHEBI:190135"/>
        <label>1</label>
    </ligand>
</feature>
<evidence type="ECO:0000313" key="19">
    <source>
        <dbReference type="Proteomes" id="UP000198341"/>
    </source>
</evidence>
<feature type="binding site" evidence="13">
    <location>
        <position position="468"/>
    </location>
    <ligand>
        <name>FAD</name>
        <dbReference type="ChEBI" id="CHEBI:57692"/>
    </ligand>
</feature>
<dbReference type="SUPFAM" id="SSF54665">
    <property type="entry name" value="CO dehydrogenase molybdoprotein N-domain-like"/>
    <property type="match status" value="1"/>
</dbReference>
<dbReference type="Proteomes" id="UP000198341">
    <property type="component" value="Chromosome 11"/>
</dbReference>
<evidence type="ECO:0000259" key="17">
    <source>
        <dbReference type="PROSITE" id="PS51387"/>
    </source>
</evidence>
<dbReference type="InterPro" id="IPR016167">
    <property type="entry name" value="FAD-bd_PCMH_sub1"/>
</dbReference>
<dbReference type="InterPro" id="IPR036884">
    <property type="entry name" value="2Fe-2S-bd_dom_sf"/>
</dbReference>
<feature type="binding site" evidence="13">
    <location>
        <position position="1006"/>
    </location>
    <ligand>
        <name>substrate</name>
    </ligand>
</feature>
<dbReference type="SUPFAM" id="SSF55447">
    <property type="entry name" value="CO dehydrogenase flavoprotein C-terminal domain-like"/>
    <property type="match status" value="1"/>
</dbReference>
<keyword evidence="8" id="KW-0560">Oxidoreductase</keyword>
<feature type="binding site" evidence="14">
    <location>
        <position position="123"/>
    </location>
    <ligand>
        <name>[2Fe-2S] cluster</name>
        <dbReference type="ChEBI" id="CHEBI:190135"/>
        <label>2</label>
    </ligand>
</feature>
<evidence type="ECO:0000256" key="4">
    <source>
        <dbReference type="ARBA" id="ARBA00022630"/>
    </source>
</evidence>
<comment type="cofactor">
    <cofactor evidence="14">
        <name>[2Fe-2S] cluster</name>
        <dbReference type="ChEBI" id="CHEBI:190135"/>
    </cofactor>
    <text evidence="14">Binds 2 [2Fe-2S] clusters.</text>
</comment>
<dbReference type="InterPro" id="IPR036010">
    <property type="entry name" value="2Fe-2S_ferredoxin-like_sf"/>
</dbReference>
<dbReference type="PROSITE" id="PS51387">
    <property type="entry name" value="FAD_PCMH"/>
    <property type="match status" value="1"/>
</dbReference>
<dbReference type="InterPro" id="IPR008274">
    <property type="entry name" value="AldOxase/xan_DH_MoCoBD1"/>
</dbReference>
<sequence length="1430" mass="155624">MSSSSEEEKSKPAIYVNGKRYELRDGIGETTLLEFLRDVRLTGTKLGCGEGGCGACTVVASSITGYDKKTDQFSYAHKAVNACLAPIYAFEGHHVITIEGLGNARDGLHPVQMAIANAHGSQCGFCTPGFVMSMYALLLNARSKNTAAENALISPHDIEEALSGNLCRCTGYRPILKGFVDAFVENKVYSQETIDGDVSNSFKKSVKVSDGTVPICASTGQPCTNGCGGDGEKTDENASSRNVENGANGGTTNAAIKEPLFPIELKRRAKAGTGPLAALAFHGGDAITDSVHNDGVKWHRPTSLKELLDLRDAYPGNESKIVCGNTEIGVEIKFKKALYPRRIHVSGNTIEELDRISMNYDNGEAVFGAAISLSDLERACCGKEASQVERFRAISKQLKWFAGRQIRNVSTLGGNIVTGSPISDLNPIWLALDAMFVVTSKKGGDRYVKARDFFLAYRKVDLKPDEILKQVELKAFNDTDYTGTTAATTKEYFHEYKQSHRREDDIAIVTCGARALFNTSTGECLDFSLGFGGLSFKTIFCSQTANGMVGKHMTKETLDFLMSAIEKECFVDESAPGGMSQYRITLAKSFAFKFFLHCVSDLRTVVDSSSSSSIYELQQNELSSLGRNERQSVVSGAQYFTKKPNGEVVGQPLAHKSAHIQASGEAIYCDDAAKPEGCVHAALVLSTIAHGKILSVDSARAVESIPGVLGYFSAKDIPKNGTNIIGPIAHDEEIFATEYVTCVGQVIGVVVAETRALALRAAAAVKIEYEILEPILSIEDAIAKKSYYTDEMIGMRGFLGHALHSGNVDDIFANEEENIKIISGSTRVGGQEHFYLEPNACVVEVTDNDEVVTISSTQCPMKHQAYIADCLGFSRNKVTCKAKRLGGGFGGKESRSGFMNVAIAVPAYHLRRPVSLVLDRDVDMQITGHRHSFRGDWKVAFDVKSEKILALDVKIYNNAGNSLDLSSSVLDRAILHVDSAYNIPNLRVEGYCCKTNLPSNTAFRGFGGPQGIMIGESVLDDVARHLNVAPDALRENHLYHEGDLTHFGQKLIDCQVRSCWEELKCKREASFADRRKAVETFNQTSKFKKRGFAATPAKFGIAFTALFLNQAGALVNVYLDGTAGVSIGGVEMGQGLFTKVAQIAAKNLGVRFEDVHVLETSTEKVPNASPTAASASSDMYGDATEDACLQIMERLKPIREKMAKDASFKDIVNSAYFQRIDLSAHGWHVTKNLNWDWSVGKGEPFNYYTYGAACSEVEVDCLTGDVNVLRTDIVMDVGDSINPALDIGQVEGGFAQGLGWILLEELKYGDSKNGHKWIKDGVNFTRGPGTYKIPTANDVPEEFNVTLLHDSKNPRAVQSSKAVGEPPFLLGNSVYFAVKDAIYYARQEDENEKNEGAFSLDLPCTPERVRIACGNAFAYGSRDYKTRITI</sequence>
<evidence type="ECO:0000256" key="11">
    <source>
        <dbReference type="ARBA" id="ARBA00034078"/>
    </source>
</evidence>
<feature type="binding site" evidence="14">
    <location>
        <position position="56"/>
    </location>
    <ligand>
        <name>[2Fe-2S] cluster</name>
        <dbReference type="ChEBI" id="CHEBI:190135"/>
        <label>1</label>
    </ligand>
</feature>
<dbReference type="STRING" id="41875.K8EKE2"/>
<dbReference type="EMBL" id="FO082268">
    <property type="protein sequence ID" value="CCO18491.1"/>
    <property type="molecule type" value="Genomic_DNA"/>
</dbReference>
<dbReference type="PANTHER" id="PTHR45444:SF3">
    <property type="entry name" value="XANTHINE DEHYDROGENASE"/>
    <property type="match status" value="1"/>
</dbReference>
<dbReference type="SUPFAM" id="SSF47741">
    <property type="entry name" value="CO dehydrogenase ISP C-domain like"/>
    <property type="match status" value="1"/>
</dbReference>
<feature type="region of interest" description="Disordered" evidence="15">
    <location>
        <begin position="226"/>
        <end position="251"/>
    </location>
</feature>
<organism evidence="18 19">
    <name type="scientific">Bathycoccus prasinos</name>
    <dbReference type="NCBI Taxonomy" id="41875"/>
    <lineage>
        <taxon>Eukaryota</taxon>
        <taxon>Viridiplantae</taxon>
        <taxon>Chlorophyta</taxon>
        <taxon>Mamiellophyceae</taxon>
        <taxon>Mamiellales</taxon>
        <taxon>Bathycoccaceae</taxon>
        <taxon>Bathycoccus</taxon>
    </lineage>
</organism>
<dbReference type="Pfam" id="PF20256">
    <property type="entry name" value="MoCoBD_2"/>
    <property type="match status" value="1"/>
</dbReference>
<evidence type="ECO:0000256" key="7">
    <source>
        <dbReference type="ARBA" id="ARBA00022827"/>
    </source>
</evidence>
<dbReference type="SMART" id="SM01092">
    <property type="entry name" value="CO_deh_flav_C"/>
    <property type="match status" value="1"/>
</dbReference>
<feature type="binding site" evidence="13">
    <location>
        <begin position="321"/>
        <end position="328"/>
    </location>
    <ligand>
        <name>FAD</name>
        <dbReference type="ChEBI" id="CHEBI:57692"/>
    </ligand>
</feature>
<dbReference type="SUPFAM" id="SSF56176">
    <property type="entry name" value="FAD-binding/transporter-associated domain-like"/>
    <property type="match status" value="1"/>
</dbReference>
<dbReference type="InterPro" id="IPR036856">
    <property type="entry name" value="Ald_Oxase/Xan_DH_a/b_sf"/>
</dbReference>
<feature type="active site" description="Proton acceptor" evidence="12">
    <location>
        <position position="1365"/>
    </location>
</feature>
<gene>
    <name evidence="18" type="ordered locus">Bathy11g02970</name>
</gene>
<dbReference type="SUPFAM" id="SSF56003">
    <property type="entry name" value="Molybdenum cofactor-binding domain"/>
    <property type="match status" value="1"/>
</dbReference>
<feature type="binding site" evidence="14">
    <location>
        <position position="167"/>
    </location>
    <ligand>
        <name>[2Fe-2S] cluster</name>
        <dbReference type="ChEBI" id="CHEBI:190135"/>
        <label>2</label>
    </ligand>
</feature>
<keyword evidence="5 14" id="KW-0001">2Fe-2S</keyword>
<dbReference type="FunFam" id="3.30.365.10:FF:000004">
    <property type="entry name" value="Xanthine dehydrogenase oxidase"/>
    <property type="match status" value="1"/>
</dbReference>
<feature type="domain" description="FAD-binding PCMH-type" evidence="17">
    <location>
        <begin position="291"/>
        <end position="478"/>
    </location>
</feature>
<evidence type="ECO:0000256" key="3">
    <source>
        <dbReference type="ARBA" id="ARBA00022505"/>
    </source>
</evidence>
<evidence type="ECO:0000256" key="1">
    <source>
        <dbReference type="ARBA" id="ARBA00001974"/>
    </source>
</evidence>
<evidence type="ECO:0000256" key="10">
    <source>
        <dbReference type="ARBA" id="ARBA00023014"/>
    </source>
</evidence>
<keyword evidence="19" id="KW-1185">Reference proteome</keyword>
<dbReference type="SMART" id="SM01008">
    <property type="entry name" value="Ald_Xan_dh_C"/>
    <property type="match status" value="1"/>
</dbReference>
<feature type="binding site" evidence="13">
    <location>
        <position position="497"/>
    </location>
    <ligand>
        <name>FAD</name>
        <dbReference type="ChEBI" id="CHEBI:57692"/>
    </ligand>
</feature>
<feature type="binding site" evidence="14">
    <location>
        <position position="1173"/>
    </location>
    <ligand>
        <name>Mo-molybdopterin</name>
        <dbReference type="ChEBI" id="CHEBI:71302"/>
    </ligand>
    <ligandPart>
        <name>Mo</name>
        <dbReference type="ChEBI" id="CHEBI:28685"/>
    </ligandPart>
</feature>
<feature type="domain" description="2Fe-2S ferredoxin-type" evidence="16">
    <location>
        <begin position="10"/>
        <end position="101"/>
    </location>
</feature>
<dbReference type="FunFam" id="3.90.1170.50:FF:000001">
    <property type="entry name" value="Aldehyde oxidase 1"/>
    <property type="match status" value="1"/>
</dbReference>
<dbReference type="InterPro" id="IPR016208">
    <property type="entry name" value="Ald_Oxase/xanthine_DH-like"/>
</dbReference>
<dbReference type="InterPro" id="IPR002346">
    <property type="entry name" value="Mopterin_DH_FAD-bd"/>
</dbReference>
<dbReference type="Gene3D" id="3.10.20.30">
    <property type="match status" value="1"/>
</dbReference>
<dbReference type="InterPro" id="IPR012675">
    <property type="entry name" value="Beta-grasp_dom_sf"/>
</dbReference>
<feature type="binding site" evidence="14">
    <location>
        <position position="889"/>
    </location>
    <ligand>
        <name>Mo-molybdopterin</name>
        <dbReference type="ChEBI" id="CHEBI:71302"/>
    </ligand>
    <ligandPart>
        <name>Mo</name>
        <dbReference type="ChEBI" id="CHEBI:28685"/>
    </ligandPart>
</feature>
<keyword evidence="7 13" id="KW-0274">FAD</keyword>
<dbReference type="InterPro" id="IPR037165">
    <property type="entry name" value="AldOxase/xan_DH_Mopterin-bd_sf"/>
</dbReference>
<evidence type="ECO:0000256" key="15">
    <source>
        <dbReference type="SAM" id="MobiDB-lite"/>
    </source>
</evidence>
<evidence type="ECO:0000259" key="16">
    <source>
        <dbReference type="PROSITE" id="PS51085"/>
    </source>
</evidence>
<keyword evidence="4" id="KW-0285">Flavoprotein</keyword>
<reference evidence="18 19" key="1">
    <citation type="submission" date="2011-10" db="EMBL/GenBank/DDBJ databases">
        <authorList>
            <person name="Genoscope - CEA"/>
        </authorList>
    </citation>
    <scope>NUCLEOTIDE SEQUENCE [LARGE SCALE GENOMIC DNA]</scope>
    <source>
        <strain evidence="18 19">RCC 1105</strain>
    </source>
</reference>
<dbReference type="Pfam" id="PF01799">
    <property type="entry name" value="Fer2_2"/>
    <property type="match status" value="1"/>
</dbReference>
<comment type="cofactor">
    <cofactor evidence="14">
        <name>Mo-molybdopterin</name>
        <dbReference type="ChEBI" id="CHEBI:71302"/>
    </cofactor>
    <text evidence="14">Binds 1 Mo-molybdopterin (Mo-MPT) cofactor per subunit.</text>
</comment>
<feature type="binding site" evidence="13">
    <location>
        <position position="401"/>
    </location>
    <ligand>
        <name>FAD</name>
        <dbReference type="ChEBI" id="CHEBI:57692"/>
    </ligand>
</feature>
<comment type="cofactor">
    <cofactor evidence="11">
        <name>[2Fe-2S] cluster</name>
        <dbReference type="ChEBI" id="CHEBI:190135"/>
    </cofactor>
</comment>
<dbReference type="SUPFAM" id="SSF54292">
    <property type="entry name" value="2Fe-2S ferredoxin-like"/>
    <property type="match status" value="1"/>
</dbReference>
<evidence type="ECO:0000313" key="18">
    <source>
        <dbReference type="EMBL" id="CCO18491.1"/>
    </source>
</evidence>
<dbReference type="GO" id="GO:0016491">
    <property type="term" value="F:oxidoreductase activity"/>
    <property type="evidence" value="ECO:0007669"/>
    <property type="project" value="UniProtKB-KW"/>
</dbReference>
<dbReference type="Pfam" id="PF03450">
    <property type="entry name" value="CO_deh_flav_C"/>
    <property type="match status" value="1"/>
</dbReference>
<evidence type="ECO:0000256" key="13">
    <source>
        <dbReference type="PIRSR" id="PIRSR000127-2"/>
    </source>
</evidence>
<feature type="binding site" evidence="14">
    <location>
        <position position="858"/>
    </location>
    <ligand>
        <name>Mo-molybdopterin</name>
        <dbReference type="ChEBI" id="CHEBI:71302"/>
    </ligand>
    <ligandPart>
        <name>Mo</name>
        <dbReference type="ChEBI" id="CHEBI:28685"/>
    </ligandPart>
</feature>
<dbReference type="InterPro" id="IPR002888">
    <property type="entry name" value="2Fe-2S-bd"/>
</dbReference>
<evidence type="ECO:0000256" key="5">
    <source>
        <dbReference type="ARBA" id="ARBA00022714"/>
    </source>
</evidence>
<dbReference type="GO" id="GO:0005506">
    <property type="term" value="F:iron ion binding"/>
    <property type="evidence" value="ECO:0007669"/>
    <property type="project" value="InterPro"/>
</dbReference>
<feature type="binding site" evidence="13">
    <location>
        <position position="424"/>
    </location>
    <ligand>
        <name>FAD</name>
        <dbReference type="ChEBI" id="CHEBI:57692"/>
    </ligand>
</feature>
<protein>
    <submittedName>
        <fullName evidence="18">Xanthine dehydrogenase</fullName>
    </submittedName>
</protein>
<dbReference type="Gene3D" id="3.30.390.50">
    <property type="entry name" value="CO dehydrogenase flavoprotein, C-terminal domain"/>
    <property type="match status" value="1"/>
</dbReference>
<dbReference type="KEGG" id="bpg:Bathy11g02970"/>
<dbReference type="InterPro" id="IPR016169">
    <property type="entry name" value="FAD-bd_PCMH_sub2"/>
</dbReference>
<keyword evidence="10 14" id="KW-0411">Iron-sulfur</keyword>
<dbReference type="InterPro" id="IPR001041">
    <property type="entry name" value="2Fe-2S_ferredoxin-type"/>
</dbReference>
<evidence type="ECO:0000256" key="9">
    <source>
        <dbReference type="ARBA" id="ARBA00023004"/>
    </source>
</evidence>
<evidence type="ECO:0000256" key="2">
    <source>
        <dbReference type="ARBA" id="ARBA00006849"/>
    </source>
</evidence>
<keyword evidence="9 14" id="KW-0408">Iron</keyword>
<evidence type="ECO:0000256" key="12">
    <source>
        <dbReference type="PIRSR" id="PIRSR000127-1"/>
    </source>
</evidence>
<dbReference type="Gene3D" id="3.30.43.10">
    <property type="entry name" value="Uridine Diphospho-n-acetylenolpyruvylglucosamine Reductase, domain 2"/>
    <property type="match status" value="1"/>
</dbReference>
<comment type="similarity">
    <text evidence="2">Belongs to the xanthine dehydrogenase family.</text>
</comment>
<dbReference type="PROSITE" id="PS51085">
    <property type="entry name" value="2FE2S_FER_2"/>
    <property type="match status" value="1"/>
</dbReference>
<comment type="cofactor">
    <cofactor evidence="1 13">
        <name>FAD</name>
        <dbReference type="ChEBI" id="CHEBI:57692"/>
    </cofactor>
</comment>
<feature type="binding site" evidence="14">
    <location>
        <position position="48"/>
    </location>
    <ligand>
        <name>[2Fe-2S] cluster</name>
        <dbReference type="ChEBI" id="CHEBI:190135"/>
        <label>1</label>
    </ligand>
</feature>
<dbReference type="InterPro" id="IPR046867">
    <property type="entry name" value="AldOxase/xan_DH_MoCoBD2"/>
</dbReference>
<feature type="compositionally biased region" description="Polar residues" evidence="15">
    <location>
        <begin position="239"/>
        <end position="251"/>
    </location>
</feature>
<dbReference type="OrthoDB" id="8300278at2759"/>
<feature type="binding site" evidence="13">
    <location>
        <position position="972"/>
    </location>
    <ligand>
        <name>substrate</name>
    </ligand>
</feature>
<dbReference type="Gene3D" id="3.90.1170.50">
    <property type="entry name" value="Aldehyde oxidase/xanthine dehydrogenase, a/b hammerhead"/>
    <property type="match status" value="1"/>
</dbReference>
<dbReference type="Gene3D" id="3.30.465.10">
    <property type="match status" value="1"/>
</dbReference>
<proteinExistence type="inferred from homology"/>
<dbReference type="RefSeq" id="XP_007510146.1">
    <property type="nucleotide sequence ID" value="XM_007510084.1"/>
</dbReference>
<feature type="binding site" evidence="13">
    <location>
        <position position="1104"/>
    </location>
    <ligand>
        <name>substrate</name>
    </ligand>
</feature>
<dbReference type="GO" id="GO:0071949">
    <property type="term" value="F:FAD binding"/>
    <property type="evidence" value="ECO:0007669"/>
    <property type="project" value="InterPro"/>
</dbReference>
<dbReference type="Pfam" id="PF01315">
    <property type="entry name" value="Ald_Xan_dh_C"/>
    <property type="match status" value="1"/>
</dbReference>
<dbReference type="Pfam" id="PF00111">
    <property type="entry name" value="Fer2"/>
    <property type="match status" value="1"/>
</dbReference>
<dbReference type="eggNOG" id="KOG0430">
    <property type="taxonomic scope" value="Eukaryota"/>
</dbReference>
<dbReference type="FunFam" id="3.30.465.10:FF:000004">
    <property type="entry name" value="Xanthine dehydrogenase/oxidase"/>
    <property type="match status" value="1"/>
</dbReference>
<evidence type="ECO:0000256" key="14">
    <source>
        <dbReference type="PIRSR" id="PIRSR000127-3"/>
    </source>
</evidence>
<evidence type="ECO:0000256" key="6">
    <source>
        <dbReference type="ARBA" id="ARBA00022723"/>
    </source>
</evidence>
<dbReference type="FunFam" id="3.30.43.10:FF:000001">
    <property type="entry name" value="Xanthine dehydrogenase/oxidase"/>
    <property type="match status" value="1"/>
</dbReference>
<dbReference type="InterPro" id="IPR016166">
    <property type="entry name" value="FAD-bd_PCMH"/>
</dbReference>
<dbReference type="Pfam" id="PF02738">
    <property type="entry name" value="MoCoBD_1"/>
    <property type="match status" value="1"/>
</dbReference>
<dbReference type="InterPro" id="IPR006058">
    <property type="entry name" value="2Fe2S_fd_BS"/>
</dbReference>
<keyword evidence="3 14" id="KW-0500">Molybdenum</keyword>
<dbReference type="PANTHER" id="PTHR45444">
    <property type="entry name" value="XANTHINE DEHYDROGENASE"/>
    <property type="match status" value="1"/>
</dbReference>
<feature type="binding site" evidence="13">
    <location>
        <position position="893"/>
    </location>
    <ligand>
        <name>substrate</name>
    </ligand>
</feature>
<name>K8EKE2_9CHLO</name>
<dbReference type="Gene3D" id="3.30.365.10">
    <property type="entry name" value="Aldehyde oxidase/xanthine dehydrogenase, molybdopterin binding domain"/>
    <property type="match status" value="4"/>
</dbReference>
<dbReference type="PROSITE" id="PS00197">
    <property type="entry name" value="2FE2S_FER_1"/>
    <property type="match status" value="1"/>
</dbReference>
<dbReference type="GeneID" id="19012976"/>
<dbReference type="InterPro" id="IPR005107">
    <property type="entry name" value="CO_DH_flav_C"/>
</dbReference>
<keyword evidence="6 14" id="KW-0479">Metal-binding</keyword>
<dbReference type="FunFam" id="3.30.365.10:FF:000003">
    <property type="entry name" value="Aldehyde oxidase 1"/>
    <property type="match status" value="1"/>
</dbReference>